<dbReference type="Proteomes" id="UP000790709">
    <property type="component" value="Unassembled WGS sequence"/>
</dbReference>
<keyword evidence="2" id="KW-1185">Reference proteome</keyword>
<proteinExistence type="predicted"/>
<evidence type="ECO:0000313" key="1">
    <source>
        <dbReference type="EMBL" id="KAH7917000.1"/>
    </source>
</evidence>
<reference evidence="1" key="1">
    <citation type="journal article" date="2021" name="New Phytol.">
        <title>Evolutionary innovations through gain and loss of genes in the ectomycorrhizal Boletales.</title>
        <authorList>
            <person name="Wu G."/>
            <person name="Miyauchi S."/>
            <person name="Morin E."/>
            <person name="Kuo A."/>
            <person name="Drula E."/>
            <person name="Varga T."/>
            <person name="Kohler A."/>
            <person name="Feng B."/>
            <person name="Cao Y."/>
            <person name="Lipzen A."/>
            <person name="Daum C."/>
            <person name="Hundley H."/>
            <person name="Pangilinan J."/>
            <person name="Johnson J."/>
            <person name="Barry K."/>
            <person name="LaButti K."/>
            <person name="Ng V."/>
            <person name="Ahrendt S."/>
            <person name="Min B."/>
            <person name="Choi I.G."/>
            <person name="Park H."/>
            <person name="Plett J.M."/>
            <person name="Magnuson J."/>
            <person name="Spatafora J.W."/>
            <person name="Nagy L.G."/>
            <person name="Henrissat B."/>
            <person name="Grigoriev I.V."/>
            <person name="Yang Z.L."/>
            <person name="Xu J."/>
            <person name="Martin F.M."/>
        </authorList>
    </citation>
    <scope>NUCLEOTIDE SEQUENCE</scope>
    <source>
        <strain evidence="1">KUC20120723A-06</strain>
    </source>
</reference>
<name>A0ACB8AUT7_9AGAM</name>
<organism evidence="1 2">
    <name type="scientific">Leucogyrophana mollusca</name>
    <dbReference type="NCBI Taxonomy" id="85980"/>
    <lineage>
        <taxon>Eukaryota</taxon>
        <taxon>Fungi</taxon>
        <taxon>Dikarya</taxon>
        <taxon>Basidiomycota</taxon>
        <taxon>Agaricomycotina</taxon>
        <taxon>Agaricomycetes</taxon>
        <taxon>Agaricomycetidae</taxon>
        <taxon>Boletales</taxon>
        <taxon>Boletales incertae sedis</taxon>
        <taxon>Leucogyrophana</taxon>
    </lineage>
</organism>
<protein>
    <submittedName>
        <fullName evidence="1">Uncharacterized protein</fullName>
    </submittedName>
</protein>
<sequence length="170" mass="17856">MSPRCCLDLCTRRPCTLAPTLLSPGIPTLTFTPPPNPTRLGIHMPPTTASTPGSLRSPSTPCLSPRPPASEPARVPIDSLGHLPGSRPSNQNSYLVRRPALQGIRREFRDLREFATVDGRRLLLDVRLDAVGVAQDECVVGGGEGGQGKEEAVSWEGLESGGGAGATGVV</sequence>
<evidence type="ECO:0000313" key="2">
    <source>
        <dbReference type="Proteomes" id="UP000790709"/>
    </source>
</evidence>
<gene>
    <name evidence="1" type="ORF">BV22DRAFT_1135796</name>
</gene>
<dbReference type="EMBL" id="MU267365">
    <property type="protein sequence ID" value="KAH7917000.1"/>
    <property type="molecule type" value="Genomic_DNA"/>
</dbReference>
<comment type="caution">
    <text evidence="1">The sequence shown here is derived from an EMBL/GenBank/DDBJ whole genome shotgun (WGS) entry which is preliminary data.</text>
</comment>
<accession>A0ACB8AUT7</accession>